<accession>A0A154QIK7</accession>
<protein>
    <recommendedName>
        <fullName evidence="1">ORC1/DEAH AAA+ ATPase domain-containing protein</fullName>
    </recommendedName>
</protein>
<dbReference type="GO" id="GO:0016887">
    <property type="term" value="F:ATP hydrolysis activity"/>
    <property type="evidence" value="ECO:0007669"/>
    <property type="project" value="InterPro"/>
</dbReference>
<organism evidence="2 3">
    <name type="scientific">Rhodanobacter thiooxydans</name>
    <dbReference type="NCBI Taxonomy" id="416169"/>
    <lineage>
        <taxon>Bacteria</taxon>
        <taxon>Pseudomonadati</taxon>
        <taxon>Pseudomonadota</taxon>
        <taxon>Gammaproteobacteria</taxon>
        <taxon>Lysobacterales</taxon>
        <taxon>Rhodanobacteraceae</taxon>
        <taxon>Rhodanobacter</taxon>
    </lineage>
</organism>
<dbReference type="Pfam" id="PF13401">
    <property type="entry name" value="AAA_22"/>
    <property type="match status" value="1"/>
</dbReference>
<proteinExistence type="predicted"/>
<evidence type="ECO:0000313" key="3">
    <source>
        <dbReference type="Proteomes" id="UP000076131"/>
    </source>
</evidence>
<dbReference type="Proteomes" id="UP000076131">
    <property type="component" value="Unassembled WGS sequence"/>
</dbReference>
<dbReference type="STRING" id="416169.RHOFW104T7_10750"/>
<comment type="caution">
    <text evidence="2">The sequence shown here is derived from an EMBL/GenBank/DDBJ whole genome shotgun (WGS) entry which is preliminary data.</text>
</comment>
<dbReference type="AlphaFoldDB" id="A0A154QIK7"/>
<keyword evidence="3" id="KW-1185">Reference proteome</keyword>
<name>A0A154QIK7_9GAMM</name>
<dbReference type="EMBL" id="LVJS01000036">
    <property type="protein sequence ID" value="KZC23988.1"/>
    <property type="molecule type" value="Genomic_DNA"/>
</dbReference>
<feature type="domain" description="ORC1/DEAH AAA+ ATPase" evidence="1">
    <location>
        <begin position="3"/>
        <end position="67"/>
    </location>
</feature>
<reference evidence="2 3" key="1">
    <citation type="journal article" date="2016" name="MBio">
        <title>Lateral Gene Transfer in a Heavy Metal-Contaminated-Groundwater Microbial Community.</title>
        <authorList>
            <person name="Hemme C.L."/>
            <person name="Green S.J."/>
            <person name="Rishishwar L."/>
            <person name="Prakash O."/>
            <person name="Pettenato A."/>
            <person name="Chakraborty R."/>
            <person name="Deutschbauer A.M."/>
            <person name="Van Nostrand J.D."/>
            <person name="Wu L."/>
            <person name="He Z."/>
            <person name="Jordan I.K."/>
            <person name="Hazen T.C."/>
            <person name="Arkin A.P."/>
            <person name="Kostka J.E."/>
            <person name="Zhou J."/>
        </authorList>
    </citation>
    <scope>NUCLEOTIDE SEQUENCE [LARGE SCALE GENOMIC DNA]</scope>
    <source>
        <strain evidence="2 3">FW104-T7</strain>
    </source>
</reference>
<evidence type="ECO:0000313" key="2">
    <source>
        <dbReference type="EMBL" id="KZC23988.1"/>
    </source>
</evidence>
<evidence type="ECO:0000259" key="1">
    <source>
        <dbReference type="Pfam" id="PF13401"/>
    </source>
</evidence>
<gene>
    <name evidence="2" type="ORF">RHOFW104T7_10750</name>
</gene>
<sequence length="205" mass="23589">MRSRLVTHMIEAVASLEDQRIILVVDEAHDLSRMEYKLLINLSNELEEGGVRLMVLLIGQPELRQRMELFKSTKQRHILGRFMLDSFCFRGIETAEELRHVFSQYDSKVFYPEDSRTSYTEAYSGTDFNRGFRLADQAEITWRVMSVMRNEAGIKSEMSIPMQSITSFANYALLHFAGTLNGALLLTEDQVSEALTQTGFLLLEY</sequence>
<dbReference type="InterPro" id="IPR049945">
    <property type="entry name" value="AAA_22"/>
</dbReference>